<dbReference type="InterPro" id="IPR011990">
    <property type="entry name" value="TPR-like_helical_dom_sf"/>
</dbReference>
<evidence type="ECO:0000313" key="10">
    <source>
        <dbReference type="Proteomes" id="UP000182248"/>
    </source>
</evidence>
<reference evidence="9 10" key="1">
    <citation type="submission" date="2016-11" db="EMBL/GenBank/DDBJ databases">
        <authorList>
            <person name="Jaros S."/>
            <person name="Januszkiewicz K."/>
            <person name="Wedrychowicz H."/>
        </authorList>
    </citation>
    <scope>NUCLEOTIDE SEQUENCE [LARGE SCALE GENOMIC DNA]</scope>
    <source>
        <strain evidence="9 10">CGMCC 1.12145</strain>
    </source>
</reference>
<evidence type="ECO:0000313" key="9">
    <source>
        <dbReference type="EMBL" id="SFW72295.1"/>
    </source>
</evidence>
<comment type="subcellular location">
    <subcellularLocation>
        <location evidence="1">Cell outer membrane</location>
    </subcellularLocation>
</comment>
<evidence type="ECO:0000256" key="4">
    <source>
        <dbReference type="ARBA" id="ARBA00023136"/>
    </source>
</evidence>
<name>A0A1K1RJF6_9FLAO</name>
<accession>A0A1K1RJF6</accession>
<evidence type="ECO:0000256" key="3">
    <source>
        <dbReference type="ARBA" id="ARBA00022729"/>
    </source>
</evidence>
<dbReference type="CDD" id="cd08977">
    <property type="entry name" value="SusD"/>
    <property type="match status" value="1"/>
</dbReference>
<evidence type="ECO:0000256" key="5">
    <source>
        <dbReference type="ARBA" id="ARBA00023237"/>
    </source>
</evidence>
<comment type="similarity">
    <text evidence="2">Belongs to the SusD family.</text>
</comment>
<evidence type="ECO:0000256" key="1">
    <source>
        <dbReference type="ARBA" id="ARBA00004442"/>
    </source>
</evidence>
<dbReference type="InterPro" id="IPR033985">
    <property type="entry name" value="SusD-like_N"/>
</dbReference>
<dbReference type="OrthoDB" id="5694214at2"/>
<dbReference type="RefSeq" id="WP_083564989.1">
    <property type="nucleotide sequence ID" value="NZ_FPJE01000027.1"/>
</dbReference>
<sequence>MEIIRKYKNTTTVLFCALLIAVAMGGCNTDDLELTDPNGANSQTFLESETQVISAVNAIYANLQTQGLWGRHMFFMMDNLSHENSGNPQLEADKQQYLAFSFDASHGGIRAYWESCFRGINKANYIISNEQKIRDIFGMSDEAKNKFIGEARFLRGLYYFLLVTRFGDVPMITDVIVEDQEGFPRTSSEQIYEEVIIPDLEFAAENLYSNFSERHEWGRATYEAAYALLGKVHLYREDYGPARDAFNEIIGDFTLAANFGDNFLEETEHNDESIFEIEYDESLGAGNLWDSDVTGAGQNEATLRGQEYGWNDWFNVYPSDDLLDEFEDGDPRYTASFYFNGDSFNNGEGEVNIPLERRAAWRKYQNYYKRANENINSSINFRVIRYADVLLMMAEAENALGNSDVAIDYLNEVRDRVNMPNYGTPAMDSIYPVSTPEEVFAAIVHERKVELAGEQVRFPDLVRWGMGNTIPNFVVGKSEVYPIPLAEIAANNNISQSDQNNGY</sequence>
<evidence type="ECO:0000256" key="2">
    <source>
        <dbReference type="ARBA" id="ARBA00006275"/>
    </source>
</evidence>
<feature type="domain" description="RagB/SusD" evidence="7">
    <location>
        <begin position="272"/>
        <end position="465"/>
    </location>
</feature>
<feature type="signal peptide" evidence="6">
    <location>
        <begin position="1"/>
        <end position="25"/>
    </location>
</feature>
<dbReference type="EMBL" id="FPJE01000027">
    <property type="protein sequence ID" value="SFW72295.1"/>
    <property type="molecule type" value="Genomic_DNA"/>
</dbReference>
<dbReference type="Pfam" id="PF14322">
    <property type="entry name" value="SusD-like_3"/>
    <property type="match status" value="1"/>
</dbReference>
<keyword evidence="3 6" id="KW-0732">Signal</keyword>
<dbReference type="Pfam" id="PF07980">
    <property type="entry name" value="SusD_RagB"/>
    <property type="match status" value="1"/>
</dbReference>
<evidence type="ECO:0000256" key="6">
    <source>
        <dbReference type="SAM" id="SignalP"/>
    </source>
</evidence>
<dbReference type="Gene3D" id="1.25.40.390">
    <property type="match status" value="1"/>
</dbReference>
<evidence type="ECO:0000259" key="8">
    <source>
        <dbReference type="Pfam" id="PF14322"/>
    </source>
</evidence>
<dbReference type="AlphaFoldDB" id="A0A1K1RJF6"/>
<dbReference type="PROSITE" id="PS51257">
    <property type="entry name" value="PROKAR_LIPOPROTEIN"/>
    <property type="match status" value="1"/>
</dbReference>
<keyword evidence="4" id="KW-0472">Membrane</keyword>
<proteinExistence type="inferred from homology"/>
<dbReference type="InterPro" id="IPR012944">
    <property type="entry name" value="SusD_RagB_dom"/>
</dbReference>
<keyword evidence="5" id="KW-0998">Cell outer membrane</keyword>
<feature type="domain" description="SusD-like N-terminal" evidence="8">
    <location>
        <begin position="44"/>
        <end position="234"/>
    </location>
</feature>
<protein>
    <submittedName>
        <fullName evidence="9">Starch-binding associating with outer membrane</fullName>
    </submittedName>
</protein>
<keyword evidence="10" id="KW-1185">Reference proteome</keyword>
<organism evidence="9 10">
    <name type="scientific">Sinomicrobium oceani</name>
    <dbReference type="NCBI Taxonomy" id="1150368"/>
    <lineage>
        <taxon>Bacteria</taxon>
        <taxon>Pseudomonadati</taxon>
        <taxon>Bacteroidota</taxon>
        <taxon>Flavobacteriia</taxon>
        <taxon>Flavobacteriales</taxon>
        <taxon>Flavobacteriaceae</taxon>
        <taxon>Sinomicrobium</taxon>
    </lineage>
</organism>
<dbReference type="Proteomes" id="UP000182248">
    <property type="component" value="Unassembled WGS sequence"/>
</dbReference>
<dbReference type="STRING" id="1150368.SAMN02927921_03661"/>
<gene>
    <name evidence="9" type="ORF">SAMN02927921_03661</name>
</gene>
<evidence type="ECO:0000259" key="7">
    <source>
        <dbReference type="Pfam" id="PF07980"/>
    </source>
</evidence>
<dbReference type="SUPFAM" id="SSF48452">
    <property type="entry name" value="TPR-like"/>
    <property type="match status" value="1"/>
</dbReference>
<feature type="chain" id="PRO_5012136985" evidence="6">
    <location>
        <begin position="26"/>
        <end position="503"/>
    </location>
</feature>
<dbReference type="GO" id="GO:0009279">
    <property type="term" value="C:cell outer membrane"/>
    <property type="evidence" value="ECO:0007669"/>
    <property type="project" value="UniProtKB-SubCell"/>
</dbReference>